<organism evidence="2 3">
    <name type="scientific">Pleuronectes platessa</name>
    <name type="common">European plaice</name>
    <dbReference type="NCBI Taxonomy" id="8262"/>
    <lineage>
        <taxon>Eukaryota</taxon>
        <taxon>Metazoa</taxon>
        <taxon>Chordata</taxon>
        <taxon>Craniata</taxon>
        <taxon>Vertebrata</taxon>
        <taxon>Euteleostomi</taxon>
        <taxon>Actinopterygii</taxon>
        <taxon>Neopterygii</taxon>
        <taxon>Teleostei</taxon>
        <taxon>Neoteleostei</taxon>
        <taxon>Acanthomorphata</taxon>
        <taxon>Carangaria</taxon>
        <taxon>Pleuronectiformes</taxon>
        <taxon>Pleuronectoidei</taxon>
        <taxon>Pleuronectidae</taxon>
        <taxon>Pleuronectes</taxon>
    </lineage>
</organism>
<feature type="compositionally biased region" description="Basic and acidic residues" evidence="1">
    <location>
        <begin position="99"/>
        <end position="108"/>
    </location>
</feature>
<sequence length="168" mass="18334">MQATRVGVSGAQDRKRGHRHKAAAVGKALQQLSAKRDVNKVQATRSSLLGNPSPVGRRDNELADWLKPASVTSEESLSWVPAHARDDGQAEAATQPHRRSSEKEESKARAACSVRHCPSSISHPPAPADSPRCQVRRPTEQAGKGARRAFCLQCPIFNWEAACTRCFF</sequence>
<evidence type="ECO:0000313" key="2">
    <source>
        <dbReference type="EMBL" id="CAB1442627.1"/>
    </source>
</evidence>
<reference evidence="2" key="1">
    <citation type="submission" date="2020-03" db="EMBL/GenBank/DDBJ databases">
        <authorList>
            <person name="Weist P."/>
        </authorList>
    </citation>
    <scope>NUCLEOTIDE SEQUENCE</scope>
</reference>
<dbReference type="Proteomes" id="UP001153269">
    <property type="component" value="Unassembled WGS sequence"/>
</dbReference>
<evidence type="ECO:0000313" key="3">
    <source>
        <dbReference type="Proteomes" id="UP001153269"/>
    </source>
</evidence>
<dbReference type="EMBL" id="CADEAL010002890">
    <property type="protein sequence ID" value="CAB1442627.1"/>
    <property type="molecule type" value="Genomic_DNA"/>
</dbReference>
<evidence type="ECO:0000256" key="1">
    <source>
        <dbReference type="SAM" id="MobiDB-lite"/>
    </source>
</evidence>
<comment type="caution">
    <text evidence="2">The sequence shown here is derived from an EMBL/GenBank/DDBJ whole genome shotgun (WGS) entry which is preliminary data.</text>
</comment>
<keyword evidence="3" id="KW-1185">Reference proteome</keyword>
<name>A0A9N7YYB0_PLEPL</name>
<protein>
    <submittedName>
        <fullName evidence="2">Uncharacterized protein</fullName>
    </submittedName>
</protein>
<feature type="compositionally biased region" description="Polar residues" evidence="1">
    <location>
        <begin position="41"/>
        <end position="50"/>
    </location>
</feature>
<accession>A0A9N7YYB0</accession>
<gene>
    <name evidence="2" type="ORF">PLEPLA_LOCUS30305</name>
</gene>
<dbReference type="AlphaFoldDB" id="A0A9N7YYB0"/>
<proteinExistence type="predicted"/>
<feature type="region of interest" description="Disordered" evidence="1">
    <location>
        <begin position="1"/>
        <end position="139"/>
    </location>
</feature>